<comment type="similarity">
    <text evidence="2 13">Belongs to the OXA1/ALB3/YidC family. Type 1 subfamily.</text>
</comment>
<dbReference type="CDD" id="cd20070">
    <property type="entry name" value="5TM_YidC_Alb3"/>
    <property type="match status" value="1"/>
</dbReference>
<feature type="transmembrane region" description="Helical" evidence="13">
    <location>
        <begin position="538"/>
        <end position="561"/>
    </location>
</feature>
<dbReference type="NCBIfam" id="NF002356">
    <property type="entry name" value="PRK01318.2-3"/>
    <property type="match status" value="1"/>
</dbReference>
<evidence type="ECO:0000256" key="2">
    <source>
        <dbReference type="ARBA" id="ARBA00010527"/>
    </source>
</evidence>
<dbReference type="GO" id="GO:0005886">
    <property type="term" value="C:plasma membrane"/>
    <property type="evidence" value="ECO:0007669"/>
    <property type="project" value="UniProtKB-SubCell"/>
</dbReference>
<evidence type="ECO:0000256" key="7">
    <source>
        <dbReference type="ARBA" id="ARBA00022927"/>
    </source>
</evidence>
<dbReference type="Pfam" id="PF02096">
    <property type="entry name" value="60KD_IMP"/>
    <property type="match status" value="1"/>
</dbReference>
<organism evidence="17 18">
    <name type="scientific">Candidatus Cryptobacteroides gallistercoris</name>
    <dbReference type="NCBI Taxonomy" id="2840765"/>
    <lineage>
        <taxon>Bacteria</taxon>
        <taxon>Pseudomonadati</taxon>
        <taxon>Bacteroidota</taxon>
        <taxon>Bacteroidia</taxon>
        <taxon>Bacteroidales</taxon>
        <taxon>Candidatus Cryptobacteroides</taxon>
    </lineage>
</organism>
<keyword evidence="10 13" id="KW-0143">Chaperone</keyword>
<evidence type="ECO:0000256" key="9">
    <source>
        <dbReference type="ARBA" id="ARBA00023136"/>
    </source>
</evidence>
<evidence type="ECO:0000256" key="5">
    <source>
        <dbReference type="ARBA" id="ARBA00022475"/>
    </source>
</evidence>
<evidence type="ECO:0000256" key="13">
    <source>
        <dbReference type="HAMAP-Rule" id="MF_01810"/>
    </source>
</evidence>
<dbReference type="InterPro" id="IPR038221">
    <property type="entry name" value="YidC_periplasmic_sf"/>
</dbReference>
<proteinExistence type="inferred from homology"/>
<evidence type="ECO:0000256" key="4">
    <source>
        <dbReference type="ARBA" id="ARBA00022448"/>
    </source>
</evidence>
<feature type="domain" description="Membrane insertase YidC N-terminal" evidence="16">
    <location>
        <begin position="96"/>
        <end position="351"/>
    </location>
</feature>
<feature type="region of interest" description="Disordered" evidence="14">
    <location>
        <begin position="596"/>
        <end position="624"/>
    </location>
</feature>
<dbReference type="CDD" id="cd19961">
    <property type="entry name" value="EcYidC-like_peri"/>
    <property type="match status" value="1"/>
</dbReference>
<evidence type="ECO:0000256" key="8">
    <source>
        <dbReference type="ARBA" id="ARBA00022989"/>
    </source>
</evidence>
<reference evidence="17" key="2">
    <citation type="journal article" date="2021" name="PeerJ">
        <title>Extensive microbial diversity within the chicken gut microbiome revealed by metagenomics and culture.</title>
        <authorList>
            <person name="Gilroy R."/>
            <person name="Ravi A."/>
            <person name="Getino M."/>
            <person name="Pursley I."/>
            <person name="Horton D.L."/>
            <person name="Alikhan N.F."/>
            <person name="Baker D."/>
            <person name="Gharbi K."/>
            <person name="Hall N."/>
            <person name="Watson M."/>
            <person name="Adriaenssens E.M."/>
            <person name="Foster-Nyarko E."/>
            <person name="Jarju S."/>
            <person name="Secka A."/>
            <person name="Antonio M."/>
            <person name="Oren A."/>
            <person name="Chaudhuri R.R."/>
            <person name="La Ragione R."/>
            <person name="Hildebrand F."/>
            <person name="Pallen M.J."/>
        </authorList>
    </citation>
    <scope>NUCLEOTIDE SEQUENCE</scope>
    <source>
        <strain evidence="17">F1-3629</strain>
    </source>
</reference>
<keyword evidence="4 13" id="KW-0813">Transport</keyword>
<dbReference type="PANTHER" id="PTHR12428">
    <property type="entry name" value="OXA1"/>
    <property type="match status" value="1"/>
</dbReference>
<evidence type="ECO:0000256" key="3">
    <source>
        <dbReference type="ARBA" id="ARBA00015325"/>
    </source>
</evidence>
<dbReference type="NCBIfam" id="TIGR03592">
    <property type="entry name" value="yidC_oxa1_cterm"/>
    <property type="match status" value="1"/>
</dbReference>
<dbReference type="Proteomes" id="UP000771749">
    <property type="component" value="Unassembled WGS sequence"/>
</dbReference>
<dbReference type="GO" id="GO:0051205">
    <property type="term" value="P:protein insertion into membrane"/>
    <property type="evidence" value="ECO:0007669"/>
    <property type="project" value="TreeGrafter"/>
</dbReference>
<feature type="transmembrane region" description="Helical" evidence="13">
    <location>
        <begin position="6"/>
        <end position="22"/>
    </location>
</feature>
<comment type="subunit">
    <text evidence="13">Interacts with the Sec translocase complex via SecD. Specifically interacts with transmembrane segments of nascent integral membrane proteins during membrane integration.</text>
</comment>
<evidence type="ECO:0000256" key="6">
    <source>
        <dbReference type="ARBA" id="ARBA00022692"/>
    </source>
</evidence>
<accession>A0A940DLT6</accession>
<evidence type="ECO:0000256" key="10">
    <source>
        <dbReference type="ARBA" id="ARBA00023186"/>
    </source>
</evidence>
<dbReference type="GO" id="GO:0015031">
    <property type="term" value="P:protein transport"/>
    <property type="evidence" value="ECO:0007669"/>
    <property type="project" value="UniProtKB-KW"/>
</dbReference>
<comment type="function">
    <text evidence="13">Required for the insertion and/or proper folding and/or complex formation of integral membrane proteins into the membrane. Involved in integration of membrane proteins that insert both dependently and independently of the Sec translocase complex, as well as at least some lipoproteins. Aids folding of multispanning membrane proteins.</text>
</comment>
<evidence type="ECO:0000259" key="16">
    <source>
        <dbReference type="Pfam" id="PF14849"/>
    </source>
</evidence>
<reference evidence="17" key="1">
    <citation type="submission" date="2020-10" db="EMBL/GenBank/DDBJ databases">
        <authorList>
            <person name="Gilroy R."/>
        </authorList>
    </citation>
    <scope>NUCLEOTIDE SEQUENCE</scope>
    <source>
        <strain evidence="17">F1-3629</strain>
    </source>
</reference>
<keyword evidence="8 13" id="KW-1133">Transmembrane helix</keyword>
<dbReference type="EMBL" id="JADIMJ010000036">
    <property type="protein sequence ID" value="MBO8453538.1"/>
    <property type="molecule type" value="Genomic_DNA"/>
</dbReference>
<feature type="transmembrane region" description="Helical" evidence="13">
    <location>
        <begin position="495"/>
        <end position="517"/>
    </location>
</feature>
<comment type="caution">
    <text evidence="17">The sequence shown here is derived from an EMBL/GenBank/DDBJ whole genome shotgun (WGS) entry which is preliminary data.</text>
</comment>
<dbReference type="InterPro" id="IPR001708">
    <property type="entry name" value="YidC/ALB3/OXA1/COX18"/>
</dbReference>
<dbReference type="InterPro" id="IPR028055">
    <property type="entry name" value="YidC/Oxa/ALB_C"/>
</dbReference>
<dbReference type="PANTHER" id="PTHR12428:SF65">
    <property type="entry name" value="CYTOCHROME C OXIDASE ASSEMBLY PROTEIN COX18, MITOCHONDRIAL"/>
    <property type="match status" value="1"/>
</dbReference>
<dbReference type="GO" id="GO:0032977">
    <property type="term" value="F:membrane insertase activity"/>
    <property type="evidence" value="ECO:0007669"/>
    <property type="project" value="InterPro"/>
</dbReference>
<evidence type="ECO:0000256" key="11">
    <source>
        <dbReference type="ARBA" id="ARBA00033245"/>
    </source>
</evidence>
<dbReference type="Pfam" id="PF14849">
    <property type="entry name" value="YidC_periplas"/>
    <property type="match status" value="1"/>
</dbReference>
<feature type="transmembrane region" description="Helical" evidence="13">
    <location>
        <begin position="442"/>
        <end position="462"/>
    </location>
</feature>
<dbReference type="Gene3D" id="2.70.98.90">
    <property type="match status" value="1"/>
</dbReference>
<keyword evidence="9 13" id="KW-0472">Membrane</keyword>
<evidence type="ECO:0000256" key="12">
    <source>
        <dbReference type="ARBA" id="ARBA00033342"/>
    </source>
</evidence>
<dbReference type="InterPro" id="IPR047196">
    <property type="entry name" value="YidC_ALB_C"/>
</dbReference>
<dbReference type="HAMAP" id="MF_01810">
    <property type="entry name" value="YidC_type1"/>
    <property type="match status" value="1"/>
</dbReference>
<name>A0A940DLT6_9BACT</name>
<evidence type="ECO:0000313" key="18">
    <source>
        <dbReference type="Proteomes" id="UP000771749"/>
    </source>
</evidence>
<keyword evidence="7 13" id="KW-0653">Protein transport</keyword>
<sequence length="624" mass="71465">MNKNSVIGFILIFVILFGFSWYQSRQYQKQVEYQAQLDSIARSEKAYADSLWLAEHPEDTVAQSGPAQGLRGMSSRPNIFKDSLLDAAYADSASFVTLANDKVEIVFTTRGAQPYSVKIKDYKAYDSTDLYLIRPGMSQYGVGIYAGENINTKDFVFQVSEATDSTLVMRLPFAKGGYIEQKFTVEEGSYMVRNYMSFVDMGNVIPRNVSMFDIDWNVVIPRLEKGYRNEMQYSKLDYCYPGEKKPEQLGRGGRSDEERVDSKVSWFAFQQQFFSAIVRADDDFASAAFGIKFFEENDPDKNLMACYADLRSEFDLKSGNATIPLDFYFGPNHYRTLKSYDQHYERIIPLGGSVIGLVSRWVIIPVFNFLGKFISNFGVIILILTLLIKLVVSPLTMKSYISSAKMSALKPEMDKLNEKYPKQEDALKKQQAMMDLYKRAGVSPMGGCLPMLLQIPVLYAMFRFFPASIELRQQPFLWADDLSAYDSIWDLPFNIPLYGDHVSLFALLMALSMFLYSKMTSSQMSNDPSMAGMKFMSVWLMPIMMLFICNNLSSGLSYYYLLSNLITMAQTWFVKKYVVKPEKILAQLKANEGKPLPKSKWQQRLEEAQKMQQQMAKEQAKRRR</sequence>
<feature type="domain" description="Membrane insertase YidC/Oxa/ALB C-terminal" evidence="15">
    <location>
        <begin position="377"/>
        <end position="576"/>
    </location>
</feature>
<evidence type="ECO:0000256" key="1">
    <source>
        <dbReference type="ARBA" id="ARBA00004429"/>
    </source>
</evidence>
<evidence type="ECO:0000256" key="14">
    <source>
        <dbReference type="SAM" id="MobiDB-lite"/>
    </source>
</evidence>
<gene>
    <name evidence="13 17" type="primary">yidC</name>
    <name evidence="17" type="ORF">IAC07_02290</name>
</gene>
<dbReference type="InterPro" id="IPR019998">
    <property type="entry name" value="Membr_insert_YidC"/>
</dbReference>
<feature type="transmembrane region" description="Helical" evidence="13">
    <location>
        <begin position="373"/>
        <end position="392"/>
    </location>
</feature>
<dbReference type="InterPro" id="IPR028053">
    <property type="entry name" value="Membr_insert_YidC_N"/>
</dbReference>
<evidence type="ECO:0000313" key="17">
    <source>
        <dbReference type="EMBL" id="MBO8453538.1"/>
    </source>
</evidence>
<dbReference type="PRINTS" id="PR00701">
    <property type="entry name" value="60KDINNERMP"/>
</dbReference>
<comment type="subcellular location">
    <subcellularLocation>
        <location evidence="1">Cell inner membrane</location>
        <topology evidence="1">Multi-pass membrane protein</topology>
    </subcellularLocation>
    <subcellularLocation>
        <location evidence="13">Cell membrane</location>
        <topology evidence="13">Multi-pass membrane protein</topology>
    </subcellularLocation>
</comment>
<protein>
    <recommendedName>
        <fullName evidence="3 13">Membrane protein insertase YidC</fullName>
    </recommendedName>
    <alternativeName>
        <fullName evidence="12 13">Foldase YidC</fullName>
    </alternativeName>
    <alternativeName>
        <fullName evidence="13">Membrane protein YidC</fullName>
    </alternativeName>
    <alternativeName>
        <fullName evidence="11 13">membrane integrase YidC</fullName>
    </alternativeName>
</protein>
<keyword evidence="5 13" id="KW-1003">Cell membrane</keyword>
<feature type="transmembrane region" description="Helical" evidence="13">
    <location>
        <begin position="347"/>
        <end position="367"/>
    </location>
</feature>
<evidence type="ECO:0000259" key="15">
    <source>
        <dbReference type="Pfam" id="PF02096"/>
    </source>
</evidence>
<dbReference type="AlphaFoldDB" id="A0A940DLT6"/>
<keyword evidence="6 13" id="KW-0812">Transmembrane</keyword>